<dbReference type="Pfam" id="PF21549">
    <property type="entry name" value="PRDM2_PR"/>
    <property type="match status" value="1"/>
</dbReference>
<accession>S4RTD3</accession>
<reference evidence="2" key="2">
    <citation type="submission" date="2025-09" db="UniProtKB">
        <authorList>
            <consortium name="Ensembl"/>
        </authorList>
    </citation>
    <scope>IDENTIFICATION</scope>
</reference>
<dbReference type="Ensembl" id="ENSPMAT00000008511.1">
    <property type="protein sequence ID" value="ENSPMAP00000008473.1"/>
    <property type="gene ID" value="ENSPMAG00000007709.1"/>
</dbReference>
<reference evidence="2" key="1">
    <citation type="submission" date="2025-08" db="UniProtKB">
        <authorList>
            <consortium name="Ensembl"/>
        </authorList>
    </citation>
    <scope>IDENTIFICATION</scope>
</reference>
<evidence type="ECO:0000259" key="1">
    <source>
        <dbReference type="PROSITE" id="PS50280"/>
    </source>
</evidence>
<dbReference type="STRING" id="7757.ENSPMAP00000008473"/>
<dbReference type="OMA" id="VPANCEA"/>
<sequence length="171" mass="19738">MEGEEEDSAAAGRSEQELQDTCTYIVQDQPWPGPLPGAAPRAEATLPRNLRFHVSHTGQMQVVGVLSREFIPKGTRFGPLQGDVYLRDAVPQNANRQYFWRIYRHGELQHFVDGWDVSRSNWMRFVNPARSRRQNLVACQHGADVFFYTLRGVSPGRELLVWYSPEYTRRM</sequence>
<dbReference type="SUPFAM" id="SSF82199">
    <property type="entry name" value="SET domain"/>
    <property type="match status" value="1"/>
</dbReference>
<dbReference type="GeneTree" id="ENSGT00940000154798"/>
<dbReference type="GO" id="GO:0001227">
    <property type="term" value="F:DNA-binding transcription repressor activity, RNA polymerase II-specific"/>
    <property type="evidence" value="ECO:0007669"/>
    <property type="project" value="InterPro"/>
</dbReference>
<dbReference type="PROSITE" id="PS50280">
    <property type="entry name" value="SET"/>
    <property type="match status" value="1"/>
</dbReference>
<dbReference type="InterPro" id="IPR046341">
    <property type="entry name" value="SET_dom_sf"/>
</dbReference>
<dbReference type="InterPro" id="IPR044413">
    <property type="entry name" value="PRDM1_PR-SET"/>
</dbReference>
<proteinExistence type="predicted"/>
<organism evidence="2">
    <name type="scientific">Petromyzon marinus</name>
    <name type="common">Sea lamprey</name>
    <dbReference type="NCBI Taxonomy" id="7757"/>
    <lineage>
        <taxon>Eukaryota</taxon>
        <taxon>Metazoa</taxon>
        <taxon>Chordata</taxon>
        <taxon>Craniata</taxon>
        <taxon>Vertebrata</taxon>
        <taxon>Cyclostomata</taxon>
        <taxon>Hyperoartia</taxon>
        <taxon>Petromyzontiformes</taxon>
        <taxon>Petromyzontidae</taxon>
        <taxon>Petromyzon</taxon>
    </lineage>
</organism>
<dbReference type="SMART" id="SM00317">
    <property type="entry name" value="SET"/>
    <property type="match status" value="1"/>
</dbReference>
<evidence type="ECO:0000313" key="2">
    <source>
        <dbReference type="Ensembl" id="ENSPMAP00000008473.1"/>
    </source>
</evidence>
<dbReference type="Gene3D" id="2.170.270.10">
    <property type="entry name" value="SET domain"/>
    <property type="match status" value="1"/>
</dbReference>
<feature type="domain" description="SET" evidence="1">
    <location>
        <begin position="48"/>
        <end position="164"/>
    </location>
</feature>
<protein>
    <recommendedName>
        <fullName evidence="1">SET domain-containing protein</fullName>
    </recommendedName>
</protein>
<name>S4RTD3_PETMA</name>
<dbReference type="InterPro" id="IPR001214">
    <property type="entry name" value="SET_dom"/>
</dbReference>
<dbReference type="HOGENOM" id="CLU_1647553_0_0_1"/>
<dbReference type="CDD" id="cd19187">
    <property type="entry name" value="PR-SET_PRDM1"/>
    <property type="match status" value="1"/>
</dbReference>
<dbReference type="AlphaFoldDB" id="S4RTD3"/>